<dbReference type="AlphaFoldDB" id="B3P5Q4"/>
<name>B3P5Q4_DROER</name>
<accession>B3P5Q4</accession>
<sequence>MDLNIVILAFISLLYKANGAVYELSVADEEIFRSCPNPEPGTLDIHGFLDLSEFSTSMNANGLTVSGNQTLVWDIQRKDRIQVSIKLLYLERGTWTSTVFSLFMRDFCKTMYDKNQILYDSWTGHIVNGDKDKCVNVPGTKFILKTYVLSLTSSISAPLREGRYKANVMGRAFDSTGTERPTRICCEIVGDVFKIKN</sequence>
<dbReference type="HOGENOM" id="CLU_094350_0_0_1"/>
<evidence type="ECO:0000313" key="2">
    <source>
        <dbReference type="EMBL" id="EDV53304.1"/>
    </source>
</evidence>
<reference evidence="2 3" key="1">
    <citation type="journal article" date="2007" name="Nature">
        <title>Evolution of genes and genomes on the Drosophila phylogeny.</title>
        <authorList>
            <consortium name="Drosophila 12 Genomes Consortium"/>
            <person name="Clark A.G."/>
            <person name="Eisen M.B."/>
            <person name="Smith D.R."/>
            <person name="Bergman C.M."/>
            <person name="Oliver B."/>
            <person name="Markow T.A."/>
            <person name="Kaufman T.C."/>
            <person name="Kellis M."/>
            <person name="Gelbart W."/>
            <person name="Iyer V.N."/>
            <person name="Pollard D.A."/>
            <person name="Sackton T.B."/>
            <person name="Larracuente A.M."/>
            <person name="Singh N.D."/>
            <person name="Abad J.P."/>
            <person name="Abt D.N."/>
            <person name="Adryan B."/>
            <person name="Aguade M."/>
            <person name="Akashi H."/>
            <person name="Anderson W.W."/>
            <person name="Aquadro C.F."/>
            <person name="Ardell D.H."/>
            <person name="Arguello R."/>
            <person name="Artieri C.G."/>
            <person name="Barbash D.A."/>
            <person name="Barker D."/>
            <person name="Barsanti P."/>
            <person name="Batterham P."/>
            <person name="Batzoglou S."/>
            <person name="Begun D."/>
            <person name="Bhutkar A."/>
            <person name="Blanco E."/>
            <person name="Bosak S.A."/>
            <person name="Bradley R.K."/>
            <person name="Brand A.D."/>
            <person name="Brent M.R."/>
            <person name="Brooks A.N."/>
            <person name="Brown R.H."/>
            <person name="Butlin R.K."/>
            <person name="Caggese C."/>
            <person name="Calvi B.R."/>
            <person name="Bernardo de Carvalho A."/>
            <person name="Caspi A."/>
            <person name="Castrezana S."/>
            <person name="Celniker S.E."/>
            <person name="Chang J.L."/>
            <person name="Chapple C."/>
            <person name="Chatterji S."/>
            <person name="Chinwalla A."/>
            <person name="Civetta A."/>
            <person name="Clifton S.W."/>
            <person name="Comeron J.M."/>
            <person name="Costello J.C."/>
            <person name="Coyne J.A."/>
            <person name="Daub J."/>
            <person name="David R.G."/>
            <person name="Delcher A.L."/>
            <person name="Delehaunty K."/>
            <person name="Do C.B."/>
            <person name="Ebling H."/>
            <person name="Edwards K."/>
            <person name="Eickbush T."/>
            <person name="Evans J.D."/>
            <person name="Filipski A."/>
            <person name="Findeiss S."/>
            <person name="Freyhult E."/>
            <person name="Fulton L."/>
            <person name="Fulton R."/>
            <person name="Garcia A.C."/>
            <person name="Gardiner A."/>
            <person name="Garfield D.A."/>
            <person name="Garvin B.E."/>
            <person name="Gibson G."/>
            <person name="Gilbert D."/>
            <person name="Gnerre S."/>
            <person name="Godfrey J."/>
            <person name="Good R."/>
            <person name="Gotea V."/>
            <person name="Gravely B."/>
            <person name="Greenberg A.J."/>
            <person name="Griffiths-Jones S."/>
            <person name="Gross S."/>
            <person name="Guigo R."/>
            <person name="Gustafson E.A."/>
            <person name="Haerty W."/>
            <person name="Hahn M.W."/>
            <person name="Halligan D.L."/>
            <person name="Halpern A.L."/>
            <person name="Halter G.M."/>
            <person name="Han M.V."/>
            <person name="Heger A."/>
            <person name="Hillier L."/>
            <person name="Hinrichs A.S."/>
            <person name="Holmes I."/>
            <person name="Hoskins R.A."/>
            <person name="Hubisz M.J."/>
            <person name="Hultmark D."/>
            <person name="Huntley M.A."/>
            <person name="Jaffe D.B."/>
            <person name="Jagadeeshan S."/>
            <person name="Jeck W.R."/>
            <person name="Johnson J."/>
            <person name="Jones C.D."/>
            <person name="Jordan W.C."/>
            <person name="Karpen G.H."/>
            <person name="Kataoka E."/>
            <person name="Keightley P.D."/>
            <person name="Kheradpour P."/>
            <person name="Kirkness E.F."/>
            <person name="Koerich L.B."/>
            <person name="Kristiansen K."/>
            <person name="Kudrna D."/>
            <person name="Kulathinal R.J."/>
            <person name="Kumar S."/>
            <person name="Kwok R."/>
            <person name="Lander E."/>
            <person name="Langley C.H."/>
            <person name="Lapoint R."/>
            <person name="Lazzaro B.P."/>
            <person name="Lee S.J."/>
            <person name="Levesque L."/>
            <person name="Li R."/>
            <person name="Lin C.F."/>
            <person name="Lin M.F."/>
            <person name="Lindblad-Toh K."/>
            <person name="Llopart A."/>
            <person name="Long M."/>
            <person name="Low L."/>
            <person name="Lozovsky E."/>
            <person name="Lu J."/>
            <person name="Luo M."/>
            <person name="Machado C.A."/>
            <person name="Makalowski W."/>
            <person name="Marzo M."/>
            <person name="Matsuda M."/>
            <person name="Matzkin L."/>
            <person name="McAllister B."/>
            <person name="McBride C.S."/>
            <person name="McKernan B."/>
            <person name="McKernan K."/>
            <person name="Mendez-Lago M."/>
            <person name="Minx P."/>
            <person name="Mollenhauer M.U."/>
            <person name="Montooth K."/>
            <person name="Mount S.M."/>
            <person name="Mu X."/>
            <person name="Myers E."/>
            <person name="Negre B."/>
            <person name="Newfeld S."/>
            <person name="Nielsen R."/>
            <person name="Noor M.A."/>
            <person name="O'Grady P."/>
            <person name="Pachter L."/>
            <person name="Papaceit M."/>
            <person name="Parisi M.J."/>
            <person name="Parisi M."/>
            <person name="Parts L."/>
            <person name="Pedersen J.S."/>
            <person name="Pesole G."/>
            <person name="Phillippy A.M."/>
            <person name="Ponting C.P."/>
            <person name="Pop M."/>
            <person name="Porcelli D."/>
            <person name="Powell J.R."/>
            <person name="Prohaska S."/>
            <person name="Pruitt K."/>
            <person name="Puig M."/>
            <person name="Quesneville H."/>
            <person name="Ram K.R."/>
            <person name="Rand D."/>
            <person name="Rasmussen M.D."/>
            <person name="Reed L.K."/>
            <person name="Reenan R."/>
            <person name="Reily A."/>
            <person name="Remington K.A."/>
            <person name="Rieger T.T."/>
            <person name="Ritchie M.G."/>
            <person name="Robin C."/>
            <person name="Rogers Y.H."/>
            <person name="Rohde C."/>
            <person name="Rozas J."/>
            <person name="Rubenfield M.J."/>
            <person name="Ruiz A."/>
            <person name="Russo S."/>
            <person name="Salzberg S.L."/>
            <person name="Sanchez-Gracia A."/>
            <person name="Saranga D.J."/>
            <person name="Sato H."/>
            <person name="Schaeffer S.W."/>
            <person name="Schatz M.C."/>
            <person name="Schlenke T."/>
            <person name="Schwartz R."/>
            <person name="Segarra C."/>
            <person name="Singh R.S."/>
            <person name="Sirot L."/>
            <person name="Sirota M."/>
            <person name="Sisneros N.B."/>
            <person name="Smith C.D."/>
            <person name="Smith T.F."/>
            <person name="Spieth J."/>
            <person name="Stage D.E."/>
            <person name="Stark A."/>
            <person name="Stephan W."/>
            <person name="Strausberg R.L."/>
            <person name="Strempel S."/>
            <person name="Sturgill D."/>
            <person name="Sutton G."/>
            <person name="Sutton G.G."/>
            <person name="Tao W."/>
            <person name="Teichmann S."/>
            <person name="Tobari Y.N."/>
            <person name="Tomimura Y."/>
            <person name="Tsolas J.M."/>
            <person name="Valente V.L."/>
            <person name="Venter E."/>
            <person name="Venter J.C."/>
            <person name="Vicario S."/>
            <person name="Vieira F.G."/>
            <person name="Vilella A.J."/>
            <person name="Villasante A."/>
            <person name="Walenz B."/>
            <person name="Wang J."/>
            <person name="Wasserman M."/>
            <person name="Watts T."/>
            <person name="Wilson D."/>
            <person name="Wilson R.K."/>
            <person name="Wing R.A."/>
            <person name="Wolfner M.F."/>
            <person name="Wong A."/>
            <person name="Wong G.K."/>
            <person name="Wu C.I."/>
            <person name="Wu G."/>
            <person name="Yamamoto D."/>
            <person name="Yang H.P."/>
            <person name="Yang S.P."/>
            <person name="Yorke J.A."/>
            <person name="Yoshida K."/>
            <person name="Zdobnov E."/>
            <person name="Zhang P."/>
            <person name="Zhang Y."/>
            <person name="Zimin A.V."/>
            <person name="Baldwin J."/>
            <person name="Abdouelleil A."/>
            <person name="Abdulkadir J."/>
            <person name="Abebe A."/>
            <person name="Abera B."/>
            <person name="Abreu J."/>
            <person name="Acer S.C."/>
            <person name="Aftuck L."/>
            <person name="Alexander A."/>
            <person name="An P."/>
            <person name="Anderson E."/>
            <person name="Anderson S."/>
            <person name="Arachi H."/>
            <person name="Azer M."/>
            <person name="Bachantsang P."/>
            <person name="Barry A."/>
            <person name="Bayul T."/>
            <person name="Berlin A."/>
            <person name="Bessette D."/>
            <person name="Bloom T."/>
            <person name="Blye J."/>
            <person name="Boguslavskiy L."/>
            <person name="Bonnet C."/>
            <person name="Boukhgalter B."/>
            <person name="Bourzgui I."/>
            <person name="Brown A."/>
            <person name="Cahill P."/>
            <person name="Channer S."/>
            <person name="Cheshatsang Y."/>
            <person name="Chuda L."/>
            <person name="Citroen M."/>
            <person name="Collymore A."/>
            <person name="Cooke P."/>
            <person name="Costello M."/>
            <person name="D'Aco K."/>
            <person name="Daza R."/>
            <person name="De Haan G."/>
            <person name="DeGray S."/>
            <person name="DeMaso C."/>
            <person name="Dhargay N."/>
            <person name="Dooley K."/>
            <person name="Dooley E."/>
            <person name="Doricent M."/>
            <person name="Dorje P."/>
            <person name="Dorjee K."/>
            <person name="Dupes A."/>
            <person name="Elong R."/>
            <person name="Falk J."/>
            <person name="Farina A."/>
            <person name="Faro S."/>
            <person name="Ferguson D."/>
            <person name="Fisher S."/>
            <person name="Foley C.D."/>
            <person name="Franke A."/>
            <person name="Friedrich D."/>
            <person name="Gadbois L."/>
            <person name="Gearin G."/>
            <person name="Gearin C.R."/>
            <person name="Giannoukos G."/>
            <person name="Goode T."/>
            <person name="Graham J."/>
            <person name="Grandbois E."/>
            <person name="Grewal S."/>
            <person name="Gyaltsen K."/>
            <person name="Hafez N."/>
            <person name="Hagos B."/>
            <person name="Hall J."/>
            <person name="Henson C."/>
            <person name="Hollinger A."/>
            <person name="Honan T."/>
            <person name="Huard M.D."/>
            <person name="Hughes L."/>
            <person name="Hurhula B."/>
            <person name="Husby M.E."/>
            <person name="Kamat A."/>
            <person name="Kanga B."/>
            <person name="Kashin S."/>
            <person name="Khazanovich D."/>
            <person name="Kisner P."/>
            <person name="Lance K."/>
            <person name="Lara M."/>
            <person name="Lee W."/>
            <person name="Lennon N."/>
            <person name="Letendre F."/>
            <person name="LeVine R."/>
            <person name="Lipovsky A."/>
            <person name="Liu X."/>
            <person name="Liu J."/>
            <person name="Liu S."/>
            <person name="Lokyitsang T."/>
            <person name="Lokyitsang Y."/>
            <person name="Lubonja R."/>
            <person name="Lui A."/>
            <person name="MacDonald P."/>
            <person name="Magnisalis V."/>
            <person name="Maru K."/>
            <person name="Matthews C."/>
            <person name="McCusker W."/>
            <person name="McDonough S."/>
            <person name="Mehta T."/>
            <person name="Meldrim J."/>
            <person name="Meneus L."/>
            <person name="Mihai O."/>
            <person name="Mihalev A."/>
            <person name="Mihova T."/>
            <person name="Mittelman R."/>
            <person name="Mlenga V."/>
            <person name="Montmayeur A."/>
            <person name="Mulrain L."/>
            <person name="Navidi A."/>
            <person name="Naylor J."/>
            <person name="Negash T."/>
            <person name="Nguyen T."/>
            <person name="Nguyen N."/>
            <person name="Nicol R."/>
            <person name="Norbu C."/>
            <person name="Norbu N."/>
            <person name="Novod N."/>
            <person name="O'Neill B."/>
            <person name="Osman S."/>
            <person name="Markiewicz E."/>
            <person name="Oyono O.L."/>
            <person name="Patti C."/>
            <person name="Phunkhang P."/>
            <person name="Pierre F."/>
            <person name="Priest M."/>
            <person name="Raghuraman S."/>
            <person name="Rege F."/>
            <person name="Reyes R."/>
            <person name="Rise C."/>
            <person name="Rogov P."/>
            <person name="Ross K."/>
            <person name="Ryan E."/>
            <person name="Settipalli S."/>
            <person name="Shea T."/>
            <person name="Sherpa N."/>
            <person name="Shi L."/>
            <person name="Shih D."/>
            <person name="Sparrow T."/>
            <person name="Spaulding J."/>
            <person name="Stalker J."/>
            <person name="Stange-Thomann N."/>
            <person name="Stavropoulos S."/>
            <person name="Stone C."/>
            <person name="Strader C."/>
            <person name="Tesfaye S."/>
            <person name="Thomson T."/>
            <person name="Thoulutsang Y."/>
            <person name="Thoulutsang D."/>
            <person name="Topham K."/>
            <person name="Topping I."/>
            <person name="Tsamla T."/>
            <person name="Vassiliev H."/>
            <person name="Vo A."/>
            <person name="Wangchuk T."/>
            <person name="Wangdi T."/>
            <person name="Weiand M."/>
            <person name="Wilkinson J."/>
            <person name="Wilson A."/>
            <person name="Yadav S."/>
            <person name="Young G."/>
            <person name="Yu Q."/>
            <person name="Zembek L."/>
            <person name="Zhong D."/>
            <person name="Zimmer A."/>
            <person name="Zwirko Z."/>
            <person name="Jaffe D.B."/>
            <person name="Alvarez P."/>
            <person name="Brockman W."/>
            <person name="Butler J."/>
            <person name="Chin C."/>
            <person name="Gnerre S."/>
            <person name="Grabherr M."/>
            <person name="Kleber M."/>
            <person name="Mauceli E."/>
            <person name="MacCallum I."/>
        </authorList>
    </citation>
    <scope>NUCLEOTIDE SEQUENCE [LARGE SCALE GENOMIC DNA]</scope>
    <source>
        <strain evidence="2 3">TSC#14021-0224.01</strain>
    </source>
</reference>
<dbReference type="KEGG" id="der:6555355"/>
<dbReference type="OMA" id="SMYDEKQ"/>
<organism evidence="2 3">
    <name type="scientific">Drosophila erecta</name>
    <name type="common">Fruit fly</name>
    <dbReference type="NCBI Taxonomy" id="7220"/>
    <lineage>
        <taxon>Eukaryota</taxon>
        <taxon>Metazoa</taxon>
        <taxon>Ecdysozoa</taxon>
        <taxon>Arthropoda</taxon>
        <taxon>Hexapoda</taxon>
        <taxon>Insecta</taxon>
        <taxon>Pterygota</taxon>
        <taxon>Neoptera</taxon>
        <taxon>Endopterygota</taxon>
        <taxon>Diptera</taxon>
        <taxon>Brachycera</taxon>
        <taxon>Muscomorpha</taxon>
        <taxon>Ephydroidea</taxon>
        <taxon>Drosophilidae</taxon>
        <taxon>Drosophila</taxon>
        <taxon>Sophophora</taxon>
    </lineage>
</organism>
<evidence type="ECO:0000313" key="3">
    <source>
        <dbReference type="Proteomes" id="UP000008711"/>
    </source>
</evidence>
<gene>
    <name evidence="2" type="primary">Dere\GG11613</name>
    <name evidence="2" type="ORF">Dere_GG11613</name>
</gene>
<dbReference type="PhylomeDB" id="B3P5Q4"/>
<keyword evidence="3" id="KW-1185">Reference proteome</keyword>
<proteinExistence type="predicted"/>
<keyword evidence="1" id="KW-0732">Signal</keyword>
<dbReference type="EMBL" id="CH954182">
    <property type="protein sequence ID" value="EDV53304.1"/>
    <property type="molecule type" value="Genomic_DNA"/>
</dbReference>
<evidence type="ECO:0000256" key="1">
    <source>
        <dbReference type="SAM" id="SignalP"/>
    </source>
</evidence>
<reference evidence="2 3" key="2">
    <citation type="journal article" date="2008" name="Bioinformatics">
        <title>Assembly reconciliation.</title>
        <authorList>
            <person name="Zimin A.V."/>
            <person name="Smith D.R."/>
            <person name="Sutton G."/>
            <person name="Yorke J.A."/>
        </authorList>
    </citation>
    <scope>NUCLEOTIDE SEQUENCE [LARGE SCALE GENOMIC DNA]</scope>
    <source>
        <strain evidence="2 3">TSC#14021-0224.01</strain>
    </source>
</reference>
<dbReference type="Proteomes" id="UP000008711">
    <property type="component" value="Unassembled WGS sequence"/>
</dbReference>
<feature type="signal peptide" evidence="1">
    <location>
        <begin position="1"/>
        <end position="19"/>
    </location>
</feature>
<dbReference type="GO" id="GO:0043695">
    <property type="term" value="P:detection of pheromone"/>
    <property type="evidence" value="ECO:0007669"/>
    <property type="project" value="EnsemblMetazoa"/>
</dbReference>
<dbReference type="SMART" id="SM00675">
    <property type="entry name" value="DM11"/>
    <property type="match status" value="1"/>
</dbReference>
<dbReference type="InterPro" id="IPR006601">
    <property type="entry name" value="Uncharacterised_DM11_DROME"/>
</dbReference>
<dbReference type="OrthoDB" id="7975395at2759"/>
<feature type="chain" id="PRO_5002793356" evidence="1">
    <location>
        <begin position="20"/>
        <end position="197"/>
    </location>
</feature>
<protein>
    <submittedName>
        <fullName evidence="2">GG11613</fullName>
    </submittedName>
</protein>